<accession>A0A803PAT7</accession>
<sequence>MGPILPSRGIRKGDPLSTYLFIIYAEGFSSLIPKFEANRILQGCRVARRAPSITHMLFIDDSYLFCQASLGLAESVLTLLNSFELASSQKVNVSKSLVFFSANIEASLWVQICTTLSMAEVLDGSLNLGLPNIIGGLKMLSLASLK</sequence>
<dbReference type="EnsemblPlants" id="evm.model.03.886">
    <property type="protein sequence ID" value="cds.evm.model.03.886"/>
    <property type="gene ID" value="evm.TU.03.886"/>
</dbReference>
<reference evidence="1" key="2">
    <citation type="submission" date="2021-03" db="UniProtKB">
        <authorList>
            <consortium name="EnsemblPlants"/>
        </authorList>
    </citation>
    <scope>IDENTIFICATION</scope>
</reference>
<name>A0A803PAT7_CANSA</name>
<protein>
    <recommendedName>
        <fullName evidence="3">Reverse transcriptase domain-containing protein</fullName>
    </recommendedName>
</protein>
<evidence type="ECO:0000313" key="1">
    <source>
        <dbReference type="EnsemblPlants" id="cds.evm.model.03.886"/>
    </source>
</evidence>
<dbReference type="AlphaFoldDB" id="A0A803PAT7"/>
<dbReference type="Gramene" id="evm.model.03.886">
    <property type="protein sequence ID" value="cds.evm.model.03.886"/>
    <property type="gene ID" value="evm.TU.03.886"/>
</dbReference>
<dbReference type="OMA" id="NTANCMR"/>
<evidence type="ECO:0008006" key="3">
    <source>
        <dbReference type="Google" id="ProtNLM"/>
    </source>
</evidence>
<reference evidence="1" key="1">
    <citation type="submission" date="2018-11" db="EMBL/GenBank/DDBJ databases">
        <authorList>
            <person name="Grassa J C."/>
        </authorList>
    </citation>
    <scope>NUCLEOTIDE SEQUENCE [LARGE SCALE GENOMIC DNA]</scope>
</reference>
<organism evidence="1 2">
    <name type="scientific">Cannabis sativa</name>
    <name type="common">Hemp</name>
    <name type="synonym">Marijuana</name>
    <dbReference type="NCBI Taxonomy" id="3483"/>
    <lineage>
        <taxon>Eukaryota</taxon>
        <taxon>Viridiplantae</taxon>
        <taxon>Streptophyta</taxon>
        <taxon>Embryophyta</taxon>
        <taxon>Tracheophyta</taxon>
        <taxon>Spermatophyta</taxon>
        <taxon>Magnoliopsida</taxon>
        <taxon>eudicotyledons</taxon>
        <taxon>Gunneridae</taxon>
        <taxon>Pentapetalae</taxon>
        <taxon>rosids</taxon>
        <taxon>fabids</taxon>
        <taxon>Rosales</taxon>
        <taxon>Cannabaceae</taxon>
        <taxon>Cannabis</taxon>
    </lineage>
</organism>
<dbReference type="EMBL" id="UZAU01000269">
    <property type="status" value="NOT_ANNOTATED_CDS"/>
    <property type="molecule type" value="Genomic_DNA"/>
</dbReference>
<dbReference type="Proteomes" id="UP000596661">
    <property type="component" value="Chromosome 3"/>
</dbReference>
<keyword evidence="2" id="KW-1185">Reference proteome</keyword>
<evidence type="ECO:0000313" key="2">
    <source>
        <dbReference type="Proteomes" id="UP000596661"/>
    </source>
</evidence>
<proteinExistence type="predicted"/>